<dbReference type="GeneID" id="64627179"/>
<dbReference type="Proteomes" id="UP000807769">
    <property type="component" value="Unassembled WGS sequence"/>
</dbReference>
<proteinExistence type="predicted"/>
<dbReference type="EMBL" id="JABBWG010000027">
    <property type="protein sequence ID" value="KAG1812180.1"/>
    <property type="molecule type" value="Genomic_DNA"/>
</dbReference>
<evidence type="ECO:0000313" key="1">
    <source>
        <dbReference type="EMBL" id="KAG1812180.1"/>
    </source>
</evidence>
<dbReference type="AlphaFoldDB" id="A0A9P7E6K4"/>
<protein>
    <submittedName>
        <fullName evidence="1">Uncharacterized protein</fullName>
    </submittedName>
</protein>
<accession>A0A9P7E6K4</accession>
<gene>
    <name evidence="1" type="ORF">BJ212DRAFT_1301688</name>
</gene>
<dbReference type="RefSeq" id="XP_041190462.1">
    <property type="nucleotide sequence ID" value="XM_041333162.1"/>
</dbReference>
<dbReference type="OrthoDB" id="190201at2759"/>
<comment type="caution">
    <text evidence="1">The sequence shown here is derived from an EMBL/GenBank/DDBJ whole genome shotgun (WGS) entry which is preliminary data.</text>
</comment>
<sequence>MQHSRHLLRPIGIGKSIFQGVVEKPKGFWTVDLFMDKLGNLLVRFGWTVRVYHYGYAEVMVVSGSDLHNHSSTLLANGVIEEAQDVCIGFFFYRIPHVKRARLSQRRILFLGRIRQDIFK</sequence>
<organism evidence="1 2">
    <name type="scientific">Suillus subaureus</name>
    <dbReference type="NCBI Taxonomy" id="48587"/>
    <lineage>
        <taxon>Eukaryota</taxon>
        <taxon>Fungi</taxon>
        <taxon>Dikarya</taxon>
        <taxon>Basidiomycota</taxon>
        <taxon>Agaricomycotina</taxon>
        <taxon>Agaricomycetes</taxon>
        <taxon>Agaricomycetidae</taxon>
        <taxon>Boletales</taxon>
        <taxon>Suillineae</taxon>
        <taxon>Suillaceae</taxon>
        <taxon>Suillus</taxon>
    </lineage>
</organism>
<evidence type="ECO:0000313" key="2">
    <source>
        <dbReference type="Proteomes" id="UP000807769"/>
    </source>
</evidence>
<reference evidence="1" key="1">
    <citation type="journal article" date="2020" name="New Phytol.">
        <title>Comparative genomics reveals dynamic genome evolution in host specialist ectomycorrhizal fungi.</title>
        <authorList>
            <person name="Lofgren L.A."/>
            <person name="Nguyen N.H."/>
            <person name="Vilgalys R."/>
            <person name="Ruytinx J."/>
            <person name="Liao H.L."/>
            <person name="Branco S."/>
            <person name="Kuo A."/>
            <person name="LaButti K."/>
            <person name="Lipzen A."/>
            <person name="Andreopoulos W."/>
            <person name="Pangilinan J."/>
            <person name="Riley R."/>
            <person name="Hundley H."/>
            <person name="Na H."/>
            <person name="Barry K."/>
            <person name="Grigoriev I.V."/>
            <person name="Stajich J.E."/>
            <person name="Kennedy P.G."/>
        </authorList>
    </citation>
    <scope>NUCLEOTIDE SEQUENCE</scope>
    <source>
        <strain evidence="1">MN1</strain>
    </source>
</reference>
<name>A0A9P7E6K4_9AGAM</name>
<keyword evidence="2" id="KW-1185">Reference proteome</keyword>